<sequence length="29" mass="3544">MDYLIQAYDLTKKLLRITTWVQLSFDDPR</sequence>
<proteinExistence type="predicted"/>
<protein>
    <submittedName>
        <fullName evidence="1">Uncharacterized protein</fullName>
    </submittedName>
</protein>
<evidence type="ECO:0000313" key="1">
    <source>
        <dbReference type="EMBL" id="MBX64591.1"/>
    </source>
</evidence>
<reference evidence="1" key="1">
    <citation type="submission" date="2018-02" db="EMBL/GenBank/DDBJ databases">
        <title>Rhizophora mucronata_Transcriptome.</title>
        <authorList>
            <person name="Meera S.P."/>
            <person name="Sreeshan A."/>
            <person name="Augustine A."/>
        </authorList>
    </citation>
    <scope>NUCLEOTIDE SEQUENCE</scope>
    <source>
        <tissue evidence="1">Leaf</tissue>
    </source>
</reference>
<name>A0A2P2QC70_RHIMU</name>
<dbReference type="AlphaFoldDB" id="A0A2P2QC70"/>
<dbReference type="EMBL" id="GGEC01084107">
    <property type="protein sequence ID" value="MBX64591.1"/>
    <property type="molecule type" value="Transcribed_RNA"/>
</dbReference>
<organism evidence="1">
    <name type="scientific">Rhizophora mucronata</name>
    <name type="common">Asiatic mangrove</name>
    <dbReference type="NCBI Taxonomy" id="61149"/>
    <lineage>
        <taxon>Eukaryota</taxon>
        <taxon>Viridiplantae</taxon>
        <taxon>Streptophyta</taxon>
        <taxon>Embryophyta</taxon>
        <taxon>Tracheophyta</taxon>
        <taxon>Spermatophyta</taxon>
        <taxon>Magnoliopsida</taxon>
        <taxon>eudicotyledons</taxon>
        <taxon>Gunneridae</taxon>
        <taxon>Pentapetalae</taxon>
        <taxon>rosids</taxon>
        <taxon>fabids</taxon>
        <taxon>Malpighiales</taxon>
        <taxon>Rhizophoraceae</taxon>
        <taxon>Rhizophora</taxon>
    </lineage>
</organism>
<accession>A0A2P2QC70</accession>